<protein>
    <submittedName>
        <fullName evidence="1">Uncharacterized protein</fullName>
    </submittedName>
</protein>
<dbReference type="Proteomes" id="UP001229025">
    <property type="component" value="Unassembled WGS sequence"/>
</dbReference>
<comment type="caution">
    <text evidence="1">The sequence shown here is derived from an EMBL/GenBank/DDBJ whole genome shotgun (WGS) entry which is preliminary data.</text>
</comment>
<evidence type="ECO:0000313" key="2">
    <source>
        <dbReference type="Proteomes" id="UP001229025"/>
    </source>
</evidence>
<dbReference type="EMBL" id="JASCSA010000008">
    <property type="protein sequence ID" value="MDI5884953.1"/>
    <property type="molecule type" value="Genomic_DNA"/>
</dbReference>
<name>A0ABT6USA5_9GAMM</name>
<reference evidence="1 2" key="1">
    <citation type="submission" date="2023-04" db="EMBL/GenBank/DDBJ databases">
        <authorList>
            <person name="Otstavnykh N."/>
            <person name="Seitkalieva A."/>
            <person name="Bystritskaya E."/>
        </authorList>
    </citation>
    <scope>NUCLEOTIDE SEQUENCE [LARGE SCALE GENOMIC DNA]</scope>
    <source>
        <strain evidence="1 2">NRIC 0815</strain>
    </source>
</reference>
<keyword evidence="2" id="KW-1185">Reference proteome</keyword>
<proteinExistence type="predicted"/>
<gene>
    <name evidence="1" type="ORF">QLT01_11370</name>
</gene>
<evidence type="ECO:0000313" key="1">
    <source>
        <dbReference type="EMBL" id="MDI5884953.1"/>
    </source>
</evidence>
<reference evidence="2" key="2">
    <citation type="submission" date="2023-07" db="EMBL/GenBank/DDBJ databases">
        <title>Genome-based characterization of strain KMM 296 and proposal for reclassification of Cobetia litoralis and Cobetia pacifica, and emended description of the species Cobetia amphilecti and Cobetia marina.</title>
        <authorList>
            <person name="Balabanova L."/>
            <person name="Nedashkovskaya O."/>
        </authorList>
    </citation>
    <scope>NUCLEOTIDE SEQUENCE [LARGE SCALE GENOMIC DNA]</scope>
    <source>
        <strain evidence="2">NRIC 0815</strain>
    </source>
</reference>
<accession>A0ABT6USA5</accession>
<sequence>MVSVEPQAVAVLEQPEMASPDGGDLKVREGEEGQLELMRSLYRVTLEPVDFSQALTLSMPGRRGMVNVETEPRSLLSRT</sequence>
<organism evidence="1 2">
    <name type="scientific">Cobetia amphilecti</name>
    <dbReference type="NCBI Taxonomy" id="1055104"/>
    <lineage>
        <taxon>Bacteria</taxon>
        <taxon>Pseudomonadati</taxon>
        <taxon>Pseudomonadota</taxon>
        <taxon>Gammaproteobacteria</taxon>
        <taxon>Oceanospirillales</taxon>
        <taxon>Halomonadaceae</taxon>
        <taxon>Cobetia</taxon>
    </lineage>
</organism>
<dbReference type="RefSeq" id="WP_159055708.1">
    <property type="nucleotide sequence ID" value="NZ_CP136695.1"/>
</dbReference>
<dbReference type="GeneID" id="97326641"/>